<dbReference type="SUPFAM" id="SSF53474">
    <property type="entry name" value="alpha/beta-Hydrolases"/>
    <property type="match status" value="1"/>
</dbReference>
<dbReference type="GO" id="GO:0016787">
    <property type="term" value="F:hydrolase activity"/>
    <property type="evidence" value="ECO:0007669"/>
    <property type="project" value="UniProtKB-KW"/>
</dbReference>
<name>V8G9G3_9BURK</name>
<evidence type="ECO:0000313" key="3">
    <source>
        <dbReference type="Proteomes" id="UP000018766"/>
    </source>
</evidence>
<dbReference type="InterPro" id="IPR050266">
    <property type="entry name" value="AB_hydrolase_sf"/>
</dbReference>
<protein>
    <submittedName>
        <fullName evidence="2">Alpha/beta hydrolase</fullName>
    </submittedName>
</protein>
<dbReference type="OrthoDB" id="8543939at2"/>
<dbReference type="PANTHER" id="PTHR43798:SF33">
    <property type="entry name" value="HYDROLASE, PUTATIVE (AFU_ORTHOLOGUE AFUA_2G14860)-RELATED"/>
    <property type="match status" value="1"/>
</dbReference>
<dbReference type="InterPro" id="IPR000073">
    <property type="entry name" value="AB_hydrolase_1"/>
</dbReference>
<dbReference type="InterPro" id="IPR029058">
    <property type="entry name" value="AB_hydrolase_fold"/>
</dbReference>
<dbReference type="EMBL" id="AYSV01000054">
    <property type="protein sequence ID" value="ETD72573.1"/>
    <property type="molecule type" value="Genomic_DNA"/>
</dbReference>
<dbReference type="RefSeq" id="WP_023949946.1">
    <property type="nucleotide sequence ID" value="NZ_AYSV01000054.1"/>
</dbReference>
<keyword evidence="2" id="KW-0378">Hydrolase</keyword>
<comment type="caution">
    <text evidence="2">The sequence shown here is derived from an EMBL/GenBank/DDBJ whole genome shotgun (WGS) entry which is preliminary data.</text>
</comment>
<sequence>MSASQQEPRLKFVTCANPQGFHRMAYWEWGDPHNKKVLICVHGLTRTGRDFDEVARRMSTTHRVICPDVVGRGASDFHINPDYYAVPFYVADMLTLIVHLSAEHIDWLGTSMGGLIGLGLMGARSQLQMSLGHNQFLPPQTQLPIKHFILNDVGPRLEIQALDCIGDYIGKKVTFDTLEEAAQTLKVVSASFGPMSDEHWLAFARAGLKQEGTQWVTQYDLKLADSFKIANSSTYLEVSENLLWACYTAIDCPILIIHGEQSDLLSAQTVEQMLAFNARATAKHIPLTGHAPALLETEQVDMVQDFLLDK</sequence>
<accession>V8G9G3</accession>
<dbReference type="GO" id="GO:0016020">
    <property type="term" value="C:membrane"/>
    <property type="evidence" value="ECO:0007669"/>
    <property type="project" value="TreeGrafter"/>
</dbReference>
<reference evidence="2 3" key="1">
    <citation type="submission" date="2013-11" db="EMBL/GenBank/DDBJ databases">
        <title>Genomic analysis of Pelistega sp. HM-7.</title>
        <authorList>
            <person name="Kumbhare S.V."/>
            <person name="Shetty S.A."/>
            <person name="Sharma O."/>
            <person name="Dhotre D.P."/>
        </authorList>
    </citation>
    <scope>NUCLEOTIDE SEQUENCE [LARGE SCALE GENOMIC DNA]</scope>
    <source>
        <strain evidence="2 3">HM-7</strain>
    </source>
</reference>
<dbReference type="PATRIC" id="fig|1414851.3.peg.668"/>
<feature type="domain" description="AB hydrolase-1" evidence="1">
    <location>
        <begin position="38"/>
        <end position="294"/>
    </location>
</feature>
<dbReference type="PANTHER" id="PTHR43798">
    <property type="entry name" value="MONOACYLGLYCEROL LIPASE"/>
    <property type="match status" value="1"/>
</dbReference>
<evidence type="ECO:0000313" key="2">
    <source>
        <dbReference type="EMBL" id="ETD72573.1"/>
    </source>
</evidence>
<keyword evidence="3" id="KW-1185">Reference proteome</keyword>
<dbReference type="Proteomes" id="UP000018766">
    <property type="component" value="Unassembled WGS sequence"/>
</dbReference>
<organism evidence="2 3">
    <name type="scientific">Pelistega indica</name>
    <dbReference type="NCBI Taxonomy" id="1414851"/>
    <lineage>
        <taxon>Bacteria</taxon>
        <taxon>Pseudomonadati</taxon>
        <taxon>Pseudomonadota</taxon>
        <taxon>Betaproteobacteria</taxon>
        <taxon>Burkholderiales</taxon>
        <taxon>Alcaligenaceae</taxon>
        <taxon>Pelistega</taxon>
    </lineage>
</organism>
<dbReference type="Pfam" id="PF12697">
    <property type="entry name" value="Abhydrolase_6"/>
    <property type="match status" value="1"/>
</dbReference>
<dbReference type="AlphaFoldDB" id="V8G9G3"/>
<proteinExistence type="predicted"/>
<evidence type="ECO:0000259" key="1">
    <source>
        <dbReference type="Pfam" id="PF12697"/>
    </source>
</evidence>
<gene>
    <name evidence="2" type="ORF">V757_03375</name>
</gene>
<dbReference type="Gene3D" id="3.40.50.1820">
    <property type="entry name" value="alpha/beta hydrolase"/>
    <property type="match status" value="1"/>
</dbReference>